<comment type="caution">
    <text evidence="1">The sequence shown here is derived from an EMBL/GenBank/DDBJ whole genome shotgun (WGS) entry which is preliminary data.</text>
</comment>
<reference evidence="1" key="1">
    <citation type="submission" date="2020-10" db="EMBL/GenBank/DDBJ databases">
        <authorList>
            <person name="Han B."/>
            <person name="Lu T."/>
            <person name="Zhao Q."/>
            <person name="Huang X."/>
            <person name="Zhao Y."/>
        </authorList>
    </citation>
    <scope>NUCLEOTIDE SEQUENCE</scope>
</reference>
<dbReference type="EMBL" id="CAJGYO010000007">
    <property type="protein sequence ID" value="CAD6246658.1"/>
    <property type="molecule type" value="Genomic_DNA"/>
</dbReference>
<proteinExistence type="predicted"/>
<dbReference type="Gene3D" id="2.30.30.100">
    <property type="match status" value="1"/>
</dbReference>
<dbReference type="AlphaFoldDB" id="A0A811PGZ7"/>
<keyword evidence="2" id="KW-1185">Reference proteome</keyword>
<evidence type="ECO:0000313" key="2">
    <source>
        <dbReference type="Proteomes" id="UP000604825"/>
    </source>
</evidence>
<organism evidence="1 2">
    <name type="scientific">Miscanthus lutarioriparius</name>
    <dbReference type="NCBI Taxonomy" id="422564"/>
    <lineage>
        <taxon>Eukaryota</taxon>
        <taxon>Viridiplantae</taxon>
        <taxon>Streptophyta</taxon>
        <taxon>Embryophyta</taxon>
        <taxon>Tracheophyta</taxon>
        <taxon>Spermatophyta</taxon>
        <taxon>Magnoliopsida</taxon>
        <taxon>Liliopsida</taxon>
        <taxon>Poales</taxon>
        <taxon>Poaceae</taxon>
        <taxon>PACMAD clade</taxon>
        <taxon>Panicoideae</taxon>
        <taxon>Andropogonodae</taxon>
        <taxon>Andropogoneae</taxon>
        <taxon>Saccharinae</taxon>
        <taxon>Miscanthus</taxon>
    </lineage>
</organism>
<sequence>MARRGKMRRRRDSRWREKQGFDEYMTLVLDDAEEINVRNTRKSLVASEDNYGRNDGWRLP</sequence>
<protein>
    <submittedName>
        <fullName evidence="1">Uncharacterized protein</fullName>
    </submittedName>
</protein>
<dbReference type="Proteomes" id="UP000604825">
    <property type="component" value="Unassembled WGS sequence"/>
</dbReference>
<evidence type="ECO:0000313" key="1">
    <source>
        <dbReference type="EMBL" id="CAD6246658.1"/>
    </source>
</evidence>
<accession>A0A811PGZ7</accession>
<gene>
    <name evidence="1" type="ORF">NCGR_LOCUS30904</name>
</gene>
<name>A0A811PGZ7_9POAL</name>